<dbReference type="EMBL" id="GBRH01259985">
    <property type="protein sequence ID" value="JAD37910.1"/>
    <property type="molecule type" value="Transcribed_RNA"/>
</dbReference>
<evidence type="ECO:0000313" key="2">
    <source>
        <dbReference type="EMBL" id="JAD37910.1"/>
    </source>
</evidence>
<feature type="region of interest" description="Disordered" evidence="1">
    <location>
        <begin position="1"/>
        <end position="24"/>
    </location>
</feature>
<dbReference type="AlphaFoldDB" id="A0A0A8ZMD3"/>
<evidence type="ECO:0000256" key="1">
    <source>
        <dbReference type="SAM" id="MobiDB-lite"/>
    </source>
</evidence>
<accession>A0A0A8ZMD3</accession>
<organism evidence="2">
    <name type="scientific">Arundo donax</name>
    <name type="common">Giant reed</name>
    <name type="synonym">Donax arundinaceus</name>
    <dbReference type="NCBI Taxonomy" id="35708"/>
    <lineage>
        <taxon>Eukaryota</taxon>
        <taxon>Viridiplantae</taxon>
        <taxon>Streptophyta</taxon>
        <taxon>Embryophyta</taxon>
        <taxon>Tracheophyta</taxon>
        <taxon>Spermatophyta</taxon>
        <taxon>Magnoliopsida</taxon>
        <taxon>Liliopsida</taxon>
        <taxon>Poales</taxon>
        <taxon>Poaceae</taxon>
        <taxon>PACMAD clade</taxon>
        <taxon>Arundinoideae</taxon>
        <taxon>Arundineae</taxon>
        <taxon>Arundo</taxon>
    </lineage>
</organism>
<sequence>MLSHHKLQQTRESDLGPIYHECPK</sequence>
<reference evidence="2" key="2">
    <citation type="journal article" date="2015" name="Data Brief">
        <title>Shoot transcriptome of the giant reed, Arundo donax.</title>
        <authorList>
            <person name="Barrero R.A."/>
            <person name="Guerrero F.D."/>
            <person name="Moolhuijzen P."/>
            <person name="Goolsby J.A."/>
            <person name="Tidwell J."/>
            <person name="Bellgard S.E."/>
            <person name="Bellgard M.I."/>
        </authorList>
    </citation>
    <scope>NUCLEOTIDE SEQUENCE</scope>
    <source>
        <tissue evidence="2">Shoot tissue taken approximately 20 cm above the soil surface</tissue>
    </source>
</reference>
<reference evidence="2" key="1">
    <citation type="submission" date="2014-09" db="EMBL/GenBank/DDBJ databases">
        <authorList>
            <person name="Magalhaes I.L.F."/>
            <person name="Oliveira U."/>
            <person name="Santos F.R."/>
            <person name="Vidigal T.H.D.A."/>
            <person name="Brescovit A.D."/>
            <person name="Santos A.J."/>
        </authorList>
    </citation>
    <scope>NUCLEOTIDE SEQUENCE</scope>
    <source>
        <tissue evidence="2">Shoot tissue taken approximately 20 cm above the soil surface</tissue>
    </source>
</reference>
<proteinExistence type="predicted"/>
<name>A0A0A8ZMD3_ARUDO</name>
<protein>
    <submittedName>
        <fullName evidence="2">Uncharacterized protein</fullName>
    </submittedName>
</protein>